<evidence type="ECO:0000313" key="3">
    <source>
        <dbReference type="Proteomes" id="UP000038009"/>
    </source>
</evidence>
<dbReference type="Proteomes" id="UP000038009">
    <property type="component" value="Unassembled WGS sequence"/>
</dbReference>
<organism evidence="2 3">
    <name type="scientific">Leptomonas seymouri</name>
    <dbReference type="NCBI Taxonomy" id="5684"/>
    <lineage>
        <taxon>Eukaryota</taxon>
        <taxon>Discoba</taxon>
        <taxon>Euglenozoa</taxon>
        <taxon>Kinetoplastea</taxon>
        <taxon>Metakinetoplastina</taxon>
        <taxon>Trypanosomatida</taxon>
        <taxon>Trypanosomatidae</taxon>
        <taxon>Leishmaniinae</taxon>
        <taxon>Leptomonas</taxon>
    </lineage>
</organism>
<dbReference type="EMBL" id="LJSK01000191">
    <property type="protein sequence ID" value="KPI85375.1"/>
    <property type="molecule type" value="Genomic_DNA"/>
</dbReference>
<feature type="region of interest" description="Disordered" evidence="1">
    <location>
        <begin position="427"/>
        <end position="448"/>
    </location>
</feature>
<gene>
    <name evidence="2" type="ORF">ABL78_5556</name>
</gene>
<accession>A0A0N1PDF5</accession>
<feature type="region of interest" description="Disordered" evidence="1">
    <location>
        <begin position="471"/>
        <end position="490"/>
    </location>
</feature>
<dbReference type="OrthoDB" id="260861at2759"/>
<dbReference type="VEuPathDB" id="TriTrypDB:Lsey_0191_0070"/>
<feature type="compositionally biased region" description="Polar residues" evidence="1">
    <location>
        <begin position="476"/>
        <end position="490"/>
    </location>
</feature>
<evidence type="ECO:0000256" key="1">
    <source>
        <dbReference type="SAM" id="MobiDB-lite"/>
    </source>
</evidence>
<evidence type="ECO:0000313" key="2">
    <source>
        <dbReference type="EMBL" id="KPI85375.1"/>
    </source>
</evidence>
<dbReference type="AlphaFoldDB" id="A0A0N1PDF5"/>
<reference evidence="2 3" key="1">
    <citation type="journal article" date="2015" name="PLoS Pathog.">
        <title>Leptomonas seymouri: Adaptations to the Dixenous Life Cycle Analyzed by Genome Sequencing, Transcriptome Profiling and Co-infection with Leishmania donovani.</title>
        <authorList>
            <person name="Kraeva N."/>
            <person name="Butenko A."/>
            <person name="Hlavacova J."/>
            <person name="Kostygov A."/>
            <person name="Myskova J."/>
            <person name="Grybchuk D."/>
            <person name="Lestinova T."/>
            <person name="Votypka J."/>
            <person name="Volf P."/>
            <person name="Opperdoes F."/>
            <person name="Flegontov P."/>
            <person name="Lukes J."/>
            <person name="Yurchenko V."/>
        </authorList>
    </citation>
    <scope>NUCLEOTIDE SEQUENCE [LARGE SCALE GENOMIC DNA]</scope>
    <source>
        <strain evidence="2 3">ATCC 30220</strain>
    </source>
</reference>
<comment type="caution">
    <text evidence="2">The sequence shown here is derived from an EMBL/GenBank/DDBJ whole genome shotgun (WGS) entry which is preliminary data.</text>
</comment>
<proteinExistence type="predicted"/>
<keyword evidence="3" id="KW-1185">Reference proteome</keyword>
<sequence>MSATSFSSSKPLLTYSLLLSQRSGDAEGQASKSVQAHAGRLYIAAAEAPQEHDSPRQDLSCAVSAVREAIKQAENRECPLPRSLLAPSNPDDVAERERVLYAESARTVPCPQPSAEKHERRPILTSCPQVIETPLQPSQCYEAATVAPLCVFHDLSERSDANRAFWDFVDGLLRHCIQEHTSDAAVAGVRGSVLSLYEGAGSEAFCVDAFAESDAQKLPGEVTGRVMAVDSGAAVDKVISHLQRALGRAEERHGSSLLVVEVMWKTLSQLRLQASSITSSSPLNERDQKACLVWLRNASDGDTKDGVYADAALEMLLDELTLAAATARTPQEAAAVLEEAGVMWFFNSCNLMRELRALLHGQFPVQCAGTRPLFHWMVCAPTCASITLNGCVTRYSFSGETAAALDDFWCAMDEVRHWRDVLAAAKAPSGSPRLPVPTDEPSAEKTRSGLLSPMGLSTFLQQNIRLSRQRRAIRQSGHQLSSASRDGSTLSRQRCKLNVPKLYGLDGRDDAQESRWAISLGSSYAASAVLHHTRSSSNSSFSGNSLLNADETIGHIPRRTARIVKRIPKPSDKDDEQGGR</sequence>
<dbReference type="OMA" id="ACFVWLQ"/>
<name>A0A0N1PDF5_LEPSE</name>
<protein>
    <submittedName>
        <fullName evidence="2">Uncharacterized protein</fullName>
    </submittedName>
</protein>